<comment type="caution">
    <text evidence="1">The sequence shown here is derived from an EMBL/GenBank/DDBJ whole genome shotgun (WGS) entry which is preliminary data.</text>
</comment>
<sequence length="72" mass="8152">MVLYNYIGRHARSNDGNFREFENVPGMLTSKSHFNRGESSSSNCEGDIKIKLLRETIATSLMSLPFQRNVVS</sequence>
<gene>
    <name evidence="1" type="ORF">J1N35_024519</name>
</gene>
<evidence type="ECO:0000313" key="2">
    <source>
        <dbReference type="Proteomes" id="UP000828251"/>
    </source>
</evidence>
<evidence type="ECO:0000313" key="1">
    <source>
        <dbReference type="EMBL" id="KAH1072191.1"/>
    </source>
</evidence>
<protein>
    <submittedName>
        <fullName evidence="1">Uncharacterized protein</fullName>
    </submittedName>
</protein>
<dbReference type="EMBL" id="JAIQCV010000008">
    <property type="protein sequence ID" value="KAH1072191.1"/>
    <property type="molecule type" value="Genomic_DNA"/>
</dbReference>
<reference evidence="1 2" key="1">
    <citation type="journal article" date="2021" name="Plant Biotechnol. J.">
        <title>Multi-omics assisted identification of the key and species-specific regulatory components of drought-tolerant mechanisms in Gossypium stocksii.</title>
        <authorList>
            <person name="Yu D."/>
            <person name="Ke L."/>
            <person name="Zhang D."/>
            <person name="Wu Y."/>
            <person name="Sun Y."/>
            <person name="Mei J."/>
            <person name="Sun J."/>
            <person name="Sun Y."/>
        </authorList>
    </citation>
    <scope>NUCLEOTIDE SEQUENCE [LARGE SCALE GENOMIC DNA]</scope>
    <source>
        <strain evidence="2">cv. E1</strain>
        <tissue evidence="1">Leaf</tissue>
    </source>
</reference>
<dbReference type="AlphaFoldDB" id="A0A9D3V4W0"/>
<keyword evidence="2" id="KW-1185">Reference proteome</keyword>
<accession>A0A9D3V4W0</accession>
<name>A0A9D3V4W0_9ROSI</name>
<organism evidence="1 2">
    <name type="scientific">Gossypium stocksii</name>
    <dbReference type="NCBI Taxonomy" id="47602"/>
    <lineage>
        <taxon>Eukaryota</taxon>
        <taxon>Viridiplantae</taxon>
        <taxon>Streptophyta</taxon>
        <taxon>Embryophyta</taxon>
        <taxon>Tracheophyta</taxon>
        <taxon>Spermatophyta</taxon>
        <taxon>Magnoliopsida</taxon>
        <taxon>eudicotyledons</taxon>
        <taxon>Gunneridae</taxon>
        <taxon>Pentapetalae</taxon>
        <taxon>rosids</taxon>
        <taxon>malvids</taxon>
        <taxon>Malvales</taxon>
        <taxon>Malvaceae</taxon>
        <taxon>Malvoideae</taxon>
        <taxon>Gossypium</taxon>
    </lineage>
</organism>
<proteinExistence type="predicted"/>
<dbReference type="Proteomes" id="UP000828251">
    <property type="component" value="Unassembled WGS sequence"/>
</dbReference>